<dbReference type="HOGENOM" id="CLU_2743436_0_0_1"/>
<proteinExistence type="predicted"/>
<reference evidence="3" key="1">
    <citation type="journal article" date="2013" name="Science">
        <title>The Amborella genome and the evolution of flowering plants.</title>
        <authorList>
            <consortium name="Amborella Genome Project"/>
        </authorList>
    </citation>
    <scope>NUCLEOTIDE SEQUENCE [LARGE SCALE GENOMIC DNA]</scope>
</reference>
<name>W1NTX2_AMBTC</name>
<dbReference type="Gramene" id="ERM99007">
    <property type="protein sequence ID" value="ERM99007"/>
    <property type="gene ID" value="AMTR_s00101p00034540"/>
</dbReference>
<dbReference type="Proteomes" id="UP000017836">
    <property type="component" value="Unassembled WGS sequence"/>
</dbReference>
<evidence type="ECO:0000313" key="2">
    <source>
        <dbReference type="EMBL" id="ERM99007.1"/>
    </source>
</evidence>
<keyword evidence="3" id="KW-1185">Reference proteome</keyword>
<feature type="compositionally biased region" description="Basic and acidic residues" evidence="1">
    <location>
        <begin position="62"/>
        <end position="71"/>
    </location>
</feature>
<evidence type="ECO:0000256" key="1">
    <source>
        <dbReference type="SAM" id="MobiDB-lite"/>
    </source>
</evidence>
<dbReference type="EMBL" id="KI395058">
    <property type="protein sequence ID" value="ERM99007.1"/>
    <property type="molecule type" value="Genomic_DNA"/>
</dbReference>
<organism evidence="2 3">
    <name type="scientific">Amborella trichopoda</name>
    <dbReference type="NCBI Taxonomy" id="13333"/>
    <lineage>
        <taxon>Eukaryota</taxon>
        <taxon>Viridiplantae</taxon>
        <taxon>Streptophyta</taxon>
        <taxon>Embryophyta</taxon>
        <taxon>Tracheophyta</taxon>
        <taxon>Spermatophyta</taxon>
        <taxon>Magnoliopsida</taxon>
        <taxon>Amborellales</taxon>
        <taxon>Amborellaceae</taxon>
        <taxon>Amborella</taxon>
    </lineage>
</organism>
<gene>
    <name evidence="2" type="ORF">AMTR_s00101p00034540</name>
</gene>
<sequence>MGKHRLEKNREKRGKEGRKKGKRGSLVRVTGRRRGNKERLGEGVLLKQPQKIPSDYSLEFEDPQKDLEKPH</sequence>
<dbReference type="AlphaFoldDB" id="W1NTX2"/>
<accession>W1NTX2</accession>
<feature type="region of interest" description="Disordered" evidence="1">
    <location>
        <begin position="1"/>
        <end position="71"/>
    </location>
</feature>
<feature type="compositionally biased region" description="Basic residues" evidence="1">
    <location>
        <begin position="15"/>
        <end position="36"/>
    </location>
</feature>
<evidence type="ECO:0000313" key="3">
    <source>
        <dbReference type="Proteomes" id="UP000017836"/>
    </source>
</evidence>
<protein>
    <submittedName>
        <fullName evidence="2">Uncharacterized protein</fullName>
    </submittedName>
</protein>